<sequence>MFPMIPVVELLESETILIICWPEDRETFGMETAVQVCQPPVFGMVMVPVLFTPLNSIWKVPPAPDAATWV</sequence>
<dbReference type="Proteomes" id="UP000178996">
    <property type="component" value="Unassembled WGS sequence"/>
</dbReference>
<reference evidence="1 2" key="1">
    <citation type="journal article" date="2016" name="Nat. Commun.">
        <title>Thousands of microbial genomes shed light on interconnected biogeochemical processes in an aquifer system.</title>
        <authorList>
            <person name="Anantharaman K."/>
            <person name="Brown C.T."/>
            <person name="Hug L.A."/>
            <person name="Sharon I."/>
            <person name="Castelle C.J."/>
            <person name="Probst A.J."/>
            <person name="Thomas B.C."/>
            <person name="Singh A."/>
            <person name="Wilkins M.J."/>
            <person name="Karaoz U."/>
            <person name="Brodie E.L."/>
            <person name="Williams K.H."/>
            <person name="Hubbard S.S."/>
            <person name="Banfield J.F."/>
        </authorList>
    </citation>
    <scope>NUCLEOTIDE SEQUENCE [LARGE SCALE GENOMIC DNA]</scope>
</reference>
<evidence type="ECO:0000313" key="2">
    <source>
        <dbReference type="Proteomes" id="UP000178996"/>
    </source>
</evidence>
<comment type="caution">
    <text evidence="1">The sequence shown here is derived from an EMBL/GenBank/DDBJ whole genome shotgun (WGS) entry which is preliminary data.</text>
</comment>
<dbReference type="AlphaFoldDB" id="A0A1G2H243"/>
<name>A0A1G2H243_9BACT</name>
<evidence type="ECO:0000313" key="1">
    <source>
        <dbReference type="EMBL" id="OGZ56429.1"/>
    </source>
</evidence>
<proteinExistence type="predicted"/>
<gene>
    <name evidence="1" type="ORF">A3G60_02245</name>
</gene>
<organism evidence="1 2">
    <name type="scientific">Candidatus Ryanbacteria bacterium RIFCSPLOWO2_12_FULL_47_9c</name>
    <dbReference type="NCBI Taxonomy" id="1802131"/>
    <lineage>
        <taxon>Bacteria</taxon>
        <taxon>Candidatus Ryaniibacteriota</taxon>
    </lineage>
</organism>
<dbReference type="EMBL" id="MHOB01000051">
    <property type="protein sequence ID" value="OGZ56429.1"/>
    <property type="molecule type" value="Genomic_DNA"/>
</dbReference>
<accession>A0A1G2H243</accession>
<protein>
    <submittedName>
        <fullName evidence="1">Uncharacterized protein</fullName>
    </submittedName>
</protein>